<feature type="transmembrane region" description="Helical" evidence="5">
    <location>
        <begin position="34"/>
        <end position="54"/>
    </location>
</feature>
<dbReference type="Gene3D" id="1.20.5.2700">
    <property type="match status" value="2"/>
</dbReference>
<dbReference type="PANTHER" id="PTHR42829">
    <property type="entry name" value="NADH-UBIQUINONE OXIDOREDUCTASE CHAIN 5"/>
    <property type="match status" value="1"/>
</dbReference>
<dbReference type="PANTHER" id="PTHR42829:SF2">
    <property type="entry name" value="NADH-UBIQUINONE OXIDOREDUCTASE CHAIN 5"/>
    <property type="match status" value="1"/>
</dbReference>
<dbReference type="EMBL" id="UINC01001816">
    <property type="protein sequence ID" value="SUZ89430.1"/>
    <property type="molecule type" value="Genomic_DNA"/>
</dbReference>
<feature type="domain" description="NADH-Ubiquinone oxidoreductase (complex I) chain 5 N-terminal" evidence="7">
    <location>
        <begin position="119"/>
        <end position="169"/>
    </location>
</feature>
<dbReference type="NCBIfam" id="NF005141">
    <property type="entry name" value="PRK06590.1"/>
    <property type="match status" value="1"/>
</dbReference>
<dbReference type="GO" id="GO:0008137">
    <property type="term" value="F:NADH dehydrogenase (ubiquinone) activity"/>
    <property type="evidence" value="ECO:0007669"/>
    <property type="project" value="InterPro"/>
</dbReference>
<evidence type="ECO:0000256" key="3">
    <source>
        <dbReference type="ARBA" id="ARBA00022989"/>
    </source>
</evidence>
<feature type="transmembrane region" description="Helical" evidence="5">
    <location>
        <begin position="191"/>
        <end position="210"/>
    </location>
</feature>
<feature type="transmembrane region" description="Helical" evidence="5">
    <location>
        <begin position="166"/>
        <end position="185"/>
    </location>
</feature>
<protein>
    <recommendedName>
        <fullName evidence="9">NADH:quinone oxidoreductase/Mrp antiporter membrane subunit domain-containing protein</fullName>
    </recommendedName>
</protein>
<reference evidence="8" key="1">
    <citation type="submission" date="2018-05" db="EMBL/GenBank/DDBJ databases">
        <authorList>
            <person name="Lanie J.A."/>
            <person name="Ng W.-L."/>
            <person name="Kazmierczak K.M."/>
            <person name="Andrzejewski T.M."/>
            <person name="Davidsen T.M."/>
            <person name="Wayne K.J."/>
            <person name="Tettelin H."/>
            <person name="Glass J.I."/>
            <person name="Rusch D."/>
            <person name="Podicherti R."/>
            <person name="Tsui H.-C.T."/>
            <person name="Winkler M.E."/>
        </authorList>
    </citation>
    <scope>NUCLEOTIDE SEQUENCE</scope>
</reference>
<feature type="transmembrane region" description="Helical" evidence="5">
    <location>
        <begin position="472"/>
        <end position="492"/>
    </location>
</feature>
<sequence length="723" mass="78552">MLENAFIIPLIPTISFVVILLFGKRFLGTDRVHLVGITALGLVWVLSAVAAFQWTQRVEDPPPDAVVHVEAHADDHSDDHSDEHGDDHAVVSEGKLSDEHGGGHSTPLIRPVISTFSHWWSNGGIEFAVGTLVDGQTVLLLIVVASISLLVHIYSTEYVKGDSRYIHYYAFLSLFTAAMLFFVMAQNIIQLIVGWELVGVCSFVLIGHWWEEKPNTDAALKAFLTNRVGDIGLIVGMIVLWGTFQTFDIDAINTLISANPDAHHFALLVAACCLMAAVASKSGQFPLHTWLPDAMAGPTPVSALIHAATMVVAGVYMIARLYPVFYEGLSVGTSSINLMAFIGGFTALIGAALAFAQWDIKKVLAYSTVSQLGYMVMALGVGAWTAAIFHLFTHAFFKACLFLGAGSVSHAAHHTFDMREMGGLKKVMPHTYRTFVISSLALAGIFPFAGFWSKDEILLGSLVGQKNGYPLMLVFGCAVAFMTAAYMTRVIWYTFHGEFRGHGHPHESPKAMTVPLWILAGMAVLAGAFNLPGPVLEPIGLEGLAHRIQTYAEPSVYLSGLGLSHPDPSLSMALIGLALAISGIVVTYLYYWHRVGLHGLTERNRYAKNGYTLLENKYYLDHLYNDVVVQTIKRPIANWANRFNQNVLDGAVNTAGETARDTGRWIYKWIDQGAIDGSVNAAARGADSSGESLRAIQSGKVQNYGQLLFGSAAVLAIVFVIVV</sequence>
<evidence type="ECO:0000256" key="2">
    <source>
        <dbReference type="ARBA" id="ARBA00022692"/>
    </source>
</evidence>
<dbReference type="GO" id="GO:0015990">
    <property type="term" value="P:electron transport coupled proton transport"/>
    <property type="evidence" value="ECO:0007669"/>
    <property type="project" value="TreeGrafter"/>
</dbReference>
<keyword evidence="2 5" id="KW-0812">Transmembrane</keyword>
<feature type="transmembrane region" description="Helical" evidence="5">
    <location>
        <begin position="334"/>
        <end position="356"/>
    </location>
</feature>
<feature type="domain" description="NADH:quinone oxidoreductase/Mrp antiporter transmembrane" evidence="6">
    <location>
        <begin position="185"/>
        <end position="464"/>
    </location>
</feature>
<feature type="transmembrane region" description="Helical" evidence="5">
    <location>
        <begin position="395"/>
        <end position="413"/>
    </location>
</feature>
<organism evidence="8">
    <name type="scientific">marine metagenome</name>
    <dbReference type="NCBI Taxonomy" id="408172"/>
    <lineage>
        <taxon>unclassified sequences</taxon>
        <taxon>metagenomes</taxon>
        <taxon>ecological metagenomes</taxon>
    </lineage>
</organism>
<feature type="transmembrane region" description="Helical" evidence="5">
    <location>
        <begin position="6"/>
        <end position="22"/>
    </location>
</feature>
<feature type="transmembrane region" description="Helical" evidence="5">
    <location>
        <begin position="570"/>
        <end position="591"/>
    </location>
</feature>
<dbReference type="PRINTS" id="PR01434">
    <property type="entry name" value="NADHDHGNASE5"/>
</dbReference>
<name>A0A381RCQ1_9ZZZZ</name>
<proteinExistence type="predicted"/>
<evidence type="ECO:0000256" key="5">
    <source>
        <dbReference type="SAM" id="Phobius"/>
    </source>
</evidence>
<feature type="transmembrane region" description="Helical" evidence="5">
    <location>
        <begin position="363"/>
        <end position="389"/>
    </location>
</feature>
<feature type="transmembrane region" description="Helical" evidence="5">
    <location>
        <begin position="262"/>
        <end position="280"/>
    </location>
</feature>
<dbReference type="InterPro" id="IPR001750">
    <property type="entry name" value="ND/Mrp_TM"/>
</dbReference>
<dbReference type="InterPro" id="IPR018393">
    <property type="entry name" value="NADHpl_OxRdtase_5_subgr"/>
</dbReference>
<dbReference type="Pfam" id="PF00662">
    <property type="entry name" value="Proton_antipo_N"/>
    <property type="match status" value="1"/>
</dbReference>
<dbReference type="NCBIfam" id="TIGR01974">
    <property type="entry name" value="NDH_I_L"/>
    <property type="match status" value="1"/>
</dbReference>
<feature type="transmembrane region" description="Helical" evidence="5">
    <location>
        <begin position="137"/>
        <end position="154"/>
    </location>
</feature>
<evidence type="ECO:0000256" key="4">
    <source>
        <dbReference type="ARBA" id="ARBA00023136"/>
    </source>
</evidence>
<accession>A0A381RCQ1</accession>
<dbReference type="InterPro" id="IPR003945">
    <property type="entry name" value="NU5C-like"/>
</dbReference>
<evidence type="ECO:0008006" key="9">
    <source>
        <dbReference type="Google" id="ProtNLM"/>
    </source>
</evidence>
<comment type="subcellular location">
    <subcellularLocation>
        <location evidence="1">Membrane</location>
        <topology evidence="1">Multi-pass membrane protein</topology>
    </subcellularLocation>
</comment>
<dbReference type="GO" id="GO:0042773">
    <property type="term" value="P:ATP synthesis coupled electron transport"/>
    <property type="evidence" value="ECO:0007669"/>
    <property type="project" value="InterPro"/>
</dbReference>
<feature type="transmembrane region" description="Helical" evidence="5">
    <location>
        <begin position="222"/>
        <end position="242"/>
    </location>
</feature>
<dbReference type="GO" id="GO:0003954">
    <property type="term" value="F:NADH dehydrogenase activity"/>
    <property type="evidence" value="ECO:0007669"/>
    <property type="project" value="TreeGrafter"/>
</dbReference>
<gene>
    <name evidence="8" type="ORF">METZ01_LOCUS42284</name>
</gene>
<evidence type="ECO:0000256" key="1">
    <source>
        <dbReference type="ARBA" id="ARBA00004141"/>
    </source>
</evidence>
<dbReference type="GO" id="GO:0016020">
    <property type="term" value="C:membrane"/>
    <property type="evidence" value="ECO:0007669"/>
    <property type="project" value="UniProtKB-SubCell"/>
</dbReference>
<keyword evidence="3 5" id="KW-1133">Transmembrane helix</keyword>
<dbReference type="AlphaFoldDB" id="A0A381RCQ1"/>
<evidence type="ECO:0000313" key="8">
    <source>
        <dbReference type="EMBL" id="SUZ89430.1"/>
    </source>
</evidence>
<dbReference type="Pfam" id="PF00361">
    <property type="entry name" value="Proton_antipo_M"/>
    <property type="match status" value="1"/>
</dbReference>
<feature type="transmembrane region" description="Helical" evidence="5">
    <location>
        <begin position="513"/>
        <end position="531"/>
    </location>
</feature>
<dbReference type="InterPro" id="IPR001516">
    <property type="entry name" value="Proton_antipo_N"/>
</dbReference>
<evidence type="ECO:0000259" key="7">
    <source>
        <dbReference type="Pfam" id="PF00662"/>
    </source>
</evidence>
<feature type="transmembrane region" description="Helical" evidence="5">
    <location>
        <begin position="434"/>
        <end position="452"/>
    </location>
</feature>
<evidence type="ECO:0000259" key="6">
    <source>
        <dbReference type="Pfam" id="PF00361"/>
    </source>
</evidence>
<keyword evidence="4 5" id="KW-0472">Membrane</keyword>
<feature type="transmembrane region" description="Helical" evidence="5">
    <location>
        <begin position="301"/>
        <end position="322"/>
    </location>
</feature>
<feature type="transmembrane region" description="Helical" evidence="5">
    <location>
        <begin position="704"/>
        <end position="722"/>
    </location>
</feature>